<gene>
    <name evidence="8" type="ORF">WJX74_010596</name>
</gene>
<feature type="region of interest" description="Disordered" evidence="6">
    <location>
        <begin position="23"/>
        <end position="82"/>
    </location>
</feature>
<protein>
    <recommendedName>
        <fullName evidence="4">6-phosphogluconolactonase</fullName>
        <ecNumber evidence="4">3.1.1.31</ecNumber>
    </recommendedName>
</protein>
<dbReference type="GO" id="GO:0005975">
    <property type="term" value="P:carbohydrate metabolic process"/>
    <property type="evidence" value="ECO:0007669"/>
    <property type="project" value="InterPro"/>
</dbReference>
<dbReference type="PANTHER" id="PTHR11054">
    <property type="entry name" value="6-PHOSPHOGLUCONOLACTONASE"/>
    <property type="match status" value="1"/>
</dbReference>
<dbReference type="EMBL" id="JALJOS010000007">
    <property type="protein sequence ID" value="KAK9836892.1"/>
    <property type="molecule type" value="Genomic_DNA"/>
</dbReference>
<accession>A0AAW1RSZ4</accession>
<sequence>MFQLSLPSQPKVPLANCRIAQIPSALRVRPDPPARAHRPAATGSTVDATSNNGATVAPAPAEQQQQEEHDTQASPGTRRASPRINVIKGTRWEKGIPPVMGAHLMASGSVAPISTSKGAGQGITPHMFLYPEKEITNTSILQYGNGESGAAGLAEIVQSAAADAIEKKGSFTLVISGGSMIKALAQLAADSKASDFSKWHVAWADERNVALSDPDSNFKGADEAFLQKAGIPTQQVYSLKEGLPVDETAKEYEGQLLRIPQQVLPRNSAGFPIFDLVLLGIGPDGHIASLFPNRSQTAARKGWVLPVSDSPKPPSERITLTLPVINAAKEVGIVAFGDGKAEIVQRALEVQALPGALPAQLVRPEEGRLYWLLDAGSAGNLRSGKWEDAKAFPRST</sequence>
<dbReference type="Proteomes" id="UP001438707">
    <property type="component" value="Unassembled WGS sequence"/>
</dbReference>
<organism evidence="8 9">
    <name type="scientific">Apatococcus lobatus</name>
    <dbReference type="NCBI Taxonomy" id="904363"/>
    <lineage>
        <taxon>Eukaryota</taxon>
        <taxon>Viridiplantae</taxon>
        <taxon>Chlorophyta</taxon>
        <taxon>core chlorophytes</taxon>
        <taxon>Trebouxiophyceae</taxon>
        <taxon>Chlorellales</taxon>
        <taxon>Chlorellaceae</taxon>
        <taxon>Apatococcus</taxon>
    </lineage>
</organism>
<evidence type="ECO:0000256" key="4">
    <source>
        <dbReference type="ARBA" id="ARBA00013198"/>
    </source>
</evidence>
<keyword evidence="9" id="KW-1185">Reference proteome</keyword>
<reference evidence="8 9" key="1">
    <citation type="journal article" date="2024" name="Nat. Commun.">
        <title>Phylogenomics reveals the evolutionary origins of lichenization in chlorophyte algae.</title>
        <authorList>
            <person name="Puginier C."/>
            <person name="Libourel C."/>
            <person name="Otte J."/>
            <person name="Skaloud P."/>
            <person name="Haon M."/>
            <person name="Grisel S."/>
            <person name="Petersen M."/>
            <person name="Berrin J.G."/>
            <person name="Delaux P.M."/>
            <person name="Dal Grande F."/>
            <person name="Keller J."/>
        </authorList>
    </citation>
    <scope>NUCLEOTIDE SEQUENCE [LARGE SCALE GENOMIC DNA]</scope>
    <source>
        <strain evidence="8 9">SAG 2145</strain>
    </source>
</reference>
<proteinExistence type="inferred from homology"/>
<dbReference type="InterPro" id="IPR006148">
    <property type="entry name" value="Glc/Gal-6P_isomerase"/>
</dbReference>
<comment type="caution">
    <text evidence="8">The sequence shown here is derived from an EMBL/GenBank/DDBJ whole genome shotgun (WGS) entry which is preliminary data.</text>
</comment>
<name>A0AAW1RSZ4_9CHLO</name>
<dbReference type="Gene3D" id="3.40.50.1360">
    <property type="match status" value="1"/>
</dbReference>
<evidence type="ECO:0000259" key="7">
    <source>
        <dbReference type="Pfam" id="PF01182"/>
    </source>
</evidence>
<feature type="domain" description="Glucosamine/galactosamine-6-phosphate isomerase" evidence="7">
    <location>
        <begin position="150"/>
        <end position="371"/>
    </location>
</feature>
<dbReference type="GO" id="GO:0006098">
    <property type="term" value="P:pentose-phosphate shunt"/>
    <property type="evidence" value="ECO:0007669"/>
    <property type="project" value="InterPro"/>
</dbReference>
<evidence type="ECO:0000313" key="8">
    <source>
        <dbReference type="EMBL" id="KAK9836892.1"/>
    </source>
</evidence>
<evidence type="ECO:0000256" key="3">
    <source>
        <dbReference type="ARBA" id="ARBA00010662"/>
    </source>
</evidence>
<comment type="pathway">
    <text evidence="2">Carbohydrate degradation; pentose phosphate pathway; D-ribulose 5-phosphate from D-glucose 6-phosphate (oxidative stage): step 2/3.</text>
</comment>
<comment type="similarity">
    <text evidence="3">Belongs to the glucosamine/galactosamine-6-phosphate isomerase family. 6-phosphogluconolactonase subfamily.</text>
</comment>
<dbReference type="CDD" id="cd01400">
    <property type="entry name" value="6PGL"/>
    <property type="match status" value="1"/>
</dbReference>
<evidence type="ECO:0000256" key="6">
    <source>
        <dbReference type="SAM" id="MobiDB-lite"/>
    </source>
</evidence>
<evidence type="ECO:0000313" key="9">
    <source>
        <dbReference type="Proteomes" id="UP001438707"/>
    </source>
</evidence>
<dbReference type="InterPro" id="IPR037171">
    <property type="entry name" value="NagB/RpiA_transferase-like"/>
</dbReference>
<dbReference type="InterPro" id="IPR005900">
    <property type="entry name" value="6-phosphogluconolactonase_DevB"/>
</dbReference>
<keyword evidence="5" id="KW-0378">Hydrolase</keyword>
<evidence type="ECO:0000256" key="2">
    <source>
        <dbReference type="ARBA" id="ARBA00004961"/>
    </source>
</evidence>
<feature type="compositionally biased region" description="Polar residues" evidence="6">
    <location>
        <begin position="42"/>
        <end position="54"/>
    </location>
</feature>
<dbReference type="FunFam" id="3.40.50.1360:FF:000005">
    <property type="entry name" value="6-phosphogluconolactonase"/>
    <property type="match status" value="1"/>
</dbReference>
<dbReference type="GO" id="GO:0017057">
    <property type="term" value="F:6-phosphogluconolactonase activity"/>
    <property type="evidence" value="ECO:0007669"/>
    <property type="project" value="UniProtKB-EC"/>
</dbReference>
<dbReference type="InterPro" id="IPR039104">
    <property type="entry name" value="6PGL"/>
</dbReference>
<evidence type="ECO:0000256" key="5">
    <source>
        <dbReference type="ARBA" id="ARBA00022801"/>
    </source>
</evidence>
<dbReference type="SUPFAM" id="SSF100950">
    <property type="entry name" value="NagB/RpiA/CoA transferase-like"/>
    <property type="match status" value="1"/>
</dbReference>
<dbReference type="Pfam" id="PF01182">
    <property type="entry name" value="Glucosamine_iso"/>
    <property type="match status" value="1"/>
</dbReference>
<dbReference type="NCBIfam" id="TIGR01198">
    <property type="entry name" value="pgl"/>
    <property type="match status" value="1"/>
</dbReference>
<dbReference type="PANTHER" id="PTHR11054:SF22">
    <property type="entry name" value="6-PHOSPHOGLUCONOLACTONASE 3, CHLOROPLASTIC"/>
    <property type="match status" value="1"/>
</dbReference>
<comment type="catalytic activity">
    <reaction evidence="1">
        <text>6-phospho-D-glucono-1,5-lactone + H2O = 6-phospho-D-gluconate + H(+)</text>
        <dbReference type="Rhea" id="RHEA:12556"/>
        <dbReference type="ChEBI" id="CHEBI:15377"/>
        <dbReference type="ChEBI" id="CHEBI:15378"/>
        <dbReference type="ChEBI" id="CHEBI:57955"/>
        <dbReference type="ChEBI" id="CHEBI:58759"/>
        <dbReference type="EC" id="3.1.1.31"/>
    </reaction>
</comment>
<dbReference type="AlphaFoldDB" id="A0AAW1RSZ4"/>
<evidence type="ECO:0000256" key="1">
    <source>
        <dbReference type="ARBA" id="ARBA00000832"/>
    </source>
</evidence>
<dbReference type="EC" id="3.1.1.31" evidence="4"/>